<evidence type="ECO:0000313" key="1">
    <source>
        <dbReference type="EMBL" id="AZZ39937.1"/>
    </source>
</evidence>
<reference evidence="2" key="1">
    <citation type="submission" date="2017-12" db="EMBL/GenBank/DDBJ databases">
        <title>Whole genome sequencing of Acidipropionibacterium jensenii strains JS279 and JS280.</title>
        <authorList>
            <person name="Deptula P."/>
            <person name="Laine P."/>
            <person name="Smolander O.-P."/>
            <person name="Paulin L."/>
            <person name="Auvinen P."/>
            <person name="Varmanen P."/>
        </authorList>
    </citation>
    <scope>NUCLEOTIDE SEQUENCE [LARGE SCALE GENOMIC DNA]</scope>
    <source>
        <strain evidence="2">JS280</strain>
    </source>
</reference>
<dbReference type="KEGG" id="aji:C0Z10_09435"/>
<dbReference type="EMBL" id="CP025570">
    <property type="protein sequence ID" value="AZZ39937.1"/>
    <property type="molecule type" value="Genomic_DNA"/>
</dbReference>
<name>A0A3Q9ULQ3_9ACTN</name>
<proteinExistence type="predicted"/>
<organism evidence="1 2">
    <name type="scientific">Acidipropionibacterium jensenii</name>
    <dbReference type="NCBI Taxonomy" id="1749"/>
    <lineage>
        <taxon>Bacteria</taxon>
        <taxon>Bacillati</taxon>
        <taxon>Actinomycetota</taxon>
        <taxon>Actinomycetes</taxon>
        <taxon>Propionibacteriales</taxon>
        <taxon>Propionibacteriaceae</taxon>
        <taxon>Acidipropionibacterium</taxon>
    </lineage>
</organism>
<gene>
    <name evidence="1" type="ORF">C0Z10_09435</name>
</gene>
<sequence>MTDYIATLTANLDATIARLTEERRAAGSALAATVTTAVDRGEYNAAAQLIRDIEQLDHDIESQQMMRDTITRQGALA</sequence>
<accession>A0A3Q9ULQ3</accession>
<protein>
    <submittedName>
        <fullName evidence="1">Uncharacterized protein</fullName>
    </submittedName>
</protein>
<dbReference type="AlphaFoldDB" id="A0A3Q9ULQ3"/>
<dbReference type="RefSeq" id="WP_097799204.1">
    <property type="nucleotide sequence ID" value="NZ_CP025570.1"/>
</dbReference>
<dbReference type="Proteomes" id="UP000285875">
    <property type="component" value="Chromosome"/>
</dbReference>
<evidence type="ECO:0000313" key="2">
    <source>
        <dbReference type="Proteomes" id="UP000285875"/>
    </source>
</evidence>